<dbReference type="InterPro" id="IPR010428">
    <property type="entry name" value="Zincin_1"/>
</dbReference>
<evidence type="ECO:0000313" key="1">
    <source>
        <dbReference type="EMBL" id="GMA38970.1"/>
    </source>
</evidence>
<reference evidence="2" key="1">
    <citation type="journal article" date="2019" name="Int. J. Syst. Evol. Microbiol.">
        <title>The Global Catalogue of Microorganisms (GCM) 10K type strain sequencing project: providing services to taxonomists for standard genome sequencing and annotation.</title>
        <authorList>
            <consortium name="The Broad Institute Genomics Platform"/>
            <consortium name="The Broad Institute Genome Sequencing Center for Infectious Disease"/>
            <person name="Wu L."/>
            <person name="Ma J."/>
        </authorList>
    </citation>
    <scope>NUCLEOTIDE SEQUENCE [LARGE SCALE GENOMIC DNA]</scope>
    <source>
        <strain evidence="2">NBRC 113072</strain>
    </source>
</reference>
<accession>A0ABQ6INQ9</accession>
<dbReference type="Proteomes" id="UP001157126">
    <property type="component" value="Unassembled WGS sequence"/>
</dbReference>
<name>A0ABQ6INQ9_9MICO</name>
<evidence type="ECO:0008006" key="3">
    <source>
        <dbReference type="Google" id="ProtNLM"/>
    </source>
</evidence>
<keyword evidence="2" id="KW-1185">Reference proteome</keyword>
<organism evidence="1 2">
    <name type="scientific">Mobilicoccus caccae</name>
    <dbReference type="NCBI Taxonomy" id="1859295"/>
    <lineage>
        <taxon>Bacteria</taxon>
        <taxon>Bacillati</taxon>
        <taxon>Actinomycetota</taxon>
        <taxon>Actinomycetes</taxon>
        <taxon>Micrococcales</taxon>
        <taxon>Dermatophilaceae</taxon>
        <taxon>Mobilicoccus</taxon>
    </lineage>
</organism>
<protein>
    <recommendedName>
        <fullName evidence="3">Zinicin-like metallopeptidase</fullName>
    </recommendedName>
</protein>
<dbReference type="InterPro" id="IPR038555">
    <property type="entry name" value="Zincin_1_sf"/>
</dbReference>
<sequence>MTSRSEMFDDLVLDAVERIERRVASGIGDIEFAVELVPPSDPTPFEPEQVPLSRLFPSERGLPARIVLFRRPIETRVDDPRDLAVMVNDIVVEQLAAALGVEPTTLDPGYRDQDES</sequence>
<gene>
    <name evidence="1" type="ORF">GCM10025883_10150</name>
</gene>
<proteinExistence type="predicted"/>
<dbReference type="Pfam" id="PF06262">
    <property type="entry name" value="Zincin_1"/>
    <property type="match status" value="1"/>
</dbReference>
<dbReference type="EMBL" id="BSUO01000001">
    <property type="protein sequence ID" value="GMA38970.1"/>
    <property type="molecule type" value="Genomic_DNA"/>
</dbReference>
<dbReference type="Gene3D" id="3.30.2010.20">
    <property type="match status" value="1"/>
</dbReference>
<evidence type="ECO:0000313" key="2">
    <source>
        <dbReference type="Proteomes" id="UP001157126"/>
    </source>
</evidence>
<dbReference type="SUPFAM" id="SSF55486">
    <property type="entry name" value="Metalloproteases ('zincins'), catalytic domain"/>
    <property type="match status" value="1"/>
</dbReference>
<dbReference type="CDD" id="cd12954">
    <property type="entry name" value="MMP_TTHA0227_like_1"/>
    <property type="match status" value="1"/>
</dbReference>
<comment type="caution">
    <text evidence="1">The sequence shown here is derived from an EMBL/GenBank/DDBJ whole genome shotgun (WGS) entry which is preliminary data.</text>
</comment>